<dbReference type="SUPFAM" id="SSF63829">
    <property type="entry name" value="Calcium-dependent phosphotriesterase"/>
    <property type="match status" value="1"/>
</dbReference>
<dbReference type="Pfam" id="PF25976">
    <property type="entry name" value="LpqB_N"/>
    <property type="match status" value="1"/>
</dbReference>
<proteinExistence type="predicted"/>
<feature type="domain" description="GerMN" evidence="2">
    <location>
        <begin position="213"/>
        <end position="307"/>
    </location>
</feature>
<feature type="region of interest" description="Disordered" evidence="1">
    <location>
        <begin position="92"/>
        <end position="115"/>
    </location>
</feature>
<gene>
    <name evidence="3" type="ORF">ACH429_17845</name>
</gene>
<dbReference type="RefSeq" id="WP_398718702.1">
    <property type="nucleotide sequence ID" value="NZ_JBIRWE010000007.1"/>
</dbReference>
<dbReference type="EMBL" id="JBIRWE010000007">
    <property type="protein sequence ID" value="MFI1965943.1"/>
    <property type="molecule type" value="Genomic_DNA"/>
</dbReference>
<dbReference type="InterPro" id="IPR018910">
    <property type="entry name" value="LpqB_C"/>
</dbReference>
<dbReference type="InterPro" id="IPR019606">
    <property type="entry name" value="GerMN"/>
</dbReference>
<accession>A0ABW7UTZ1</accession>
<evidence type="ECO:0000256" key="1">
    <source>
        <dbReference type="SAM" id="MobiDB-lite"/>
    </source>
</evidence>
<dbReference type="PROSITE" id="PS51257">
    <property type="entry name" value="PROKAR_LIPOPROTEIN"/>
    <property type="match status" value="1"/>
</dbReference>
<evidence type="ECO:0000259" key="2">
    <source>
        <dbReference type="SMART" id="SM00909"/>
    </source>
</evidence>
<reference evidence="3 4" key="1">
    <citation type="submission" date="2024-10" db="EMBL/GenBank/DDBJ databases">
        <title>The Natural Products Discovery Center: Release of the First 8490 Sequenced Strains for Exploring Actinobacteria Biosynthetic Diversity.</title>
        <authorList>
            <person name="Kalkreuter E."/>
            <person name="Kautsar S.A."/>
            <person name="Yang D."/>
            <person name="Bader C.D."/>
            <person name="Teijaro C.N."/>
            <person name="Fluegel L."/>
            <person name="Davis C.M."/>
            <person name="Simpson J.R."/>
            <person name="Lauterbach L."/>
            <person name="Steele A.D."/>
            <person name="Gui C."/>
            <person name="Meng S."/>
            <person name="Li G."/>
            <person name="Viehrig K."/>
            <person name="Ye F."/>
            <person name="Su P."/>
            <person name="Kiefer A.F."/>
            <person name="Nichols A."/>
            <person name="Cepeda A.J."/>
            <person name="Yan W."/>
            <person name="Fan B."/>
            <person name="Jiang Y."/>
            <person name="Adhikari A."/>
            <person name="Zheng C.-J."/>
            <person name="Schuster L."/>
            <person name="Cowan T.M."/>
            <person name="Smanski M.J."/>
            <person name="Chevrette M.G."/>
            <person name="De Carvalho L.P.S."/>
            <person name="Shen B."/>
        </authorList>
    </citation>
    <scope>NUCLEOTIDE SEQUENCE [LARGE SCALE GENOMIC DNA]</scope>
    <source>
        <strain evidence="3 4">NPDC020327</strain>
    </source>
</reference>
<dbReference type="InterPro" id="IPR059026">
    <property type="entry name" value="LpqB_N"/>
</dbReference>
<name>A0ABW7UTZ1_9ACTN</name>
<dbReference type="Proteomes" id="UP001611548">
    <property type="component" value="Unassembled WGS sequence"/>
</dbReference>
<dbReference type="Pfam" id="PF10646">
    <property type="entry name" value="Germane"/>
    <property type="match status" value="1"/>
</dbReference>
<dbReference type="SMART" id="SM00909">
    <property type="entry name" value="Germane"/>
    <property type="match status" value="1"/>
</dbReference>
<organism evidence="3 4">
    <name type="scientific">Streptomyces pathocidini</name>
    <dbReference type="NCBI Taxonomy" id="1650571"/>
    <lineage>
        <taxon>Bacteria</taxon>
        <taxon>Bacillati</taxon>
        <taxon>Actinomycetota</taxon>
        <taxon>Actinomycetes</taxon>
        <taxon>Kitasatosporales</taxon>
        <taxon>Streptomycetaceae</taxon>
        <taxon>Streptomyces</taxon>
    </lineage>
</organism>
<sequence>MRSSVLLGCGGLLAAGCASMPDSGEVHRVDASPRADADAQVRVFGVPPREGEGPNDIVRGFLEATTSDEADFKTARLYLTEAASRNWRPFSRTTVLEDGPNPSMGRPSQGTEGESAVAELTGKQIATVDRKQAYRPDRRSYRTTVHLAKVGKEWRIDVPPDGLVLGTSDFERIYRSVNKYYFAAGDRDDRASDSPKEVLVADPVYLRRRIDLLTSTVKALLEGPTDWLDRVVDTKFPAGTKLVDSSLSLDDSNGLRVRVSGPAAEVGQSQCTRMAAQLLYTVQDQASAKVSRIVLADRSGSELCVLSPGEANAYAPAGLRKHAERQYFIDGEHRLASLSDGSDEPSRVEGPFGDGTVQLGSVGVDREETHAAGVSLDGRSLYVAPMSSGAERGAAKLRSTARNERDALSAPSWDGNGNLWVADRNPDRPRLLRLAAGTDEAQEVMVPGLGDGRIEGLRVSSDGVRIALLITRDGRTSLELGRVERTDSEAGKPPLAVKELLSVAPQLEHVASVSWAGSSRLVVLGREPGGVQQLQYVETDGSPSNTPTLPGISGMDAVAASEDESKPLVAHAEDGIVRLPLDANWRLVTGKGTVPVYPG</sequence>
<dbReference type="Pfam" id="PF10647">
    <property type="entry name" value="Gmad1"/>
    <property type="match status" value="1"/>
</dbReference>
<keyword evidence="4" id="KW-1185">Reference proteome</keyword>
<evidence type="ECO:0000313" key="3">
    <source>
        <dbReference type="EMBL" id="MFI1965943.1"/>
    </source>
</evidence>
<comment type="caution">
    <text evidence="3">The sequence shown here is derived from an EMBL/GenBank/DDBJ whole genome shotgun (WGS) entry which is preliminary data.</text>
</comment>
<protein>
    <submittedName>
        <fullName evidence="3">LpqB family beta-propeller domain-containing protein</fullName>
    </submittedName>
</protein>
<evidence type="ECO:0000313" key="4">
    <source>
        <dbReference type="Proteomes" id="UP001611548"/>
    </source>
</evidence>